<dbReference type="InterPro" id="IPR006439">
    <property type="entry name" value="HAD-SF_hydro_IA"/>
</dbReference>
<dbReference type="PANTHER" id="PTHR43316">
    <property type="entry name" value="HYDROLASE, HALOACID DELAHOGENASE-RELATED"/>
    <property type="match status" value="1"/>
</dbReference>
<dbReference type="NCBIfam" id="TIGR01493">
    <property type="entry name" value="HAD-SF-IA-v2"/>
    <property type="match status" value="1"/>
</dbReference>
<dbReference type="SFLD" id="SFLDS00003">
    <property type="entry name" value="Haloacid_Dehalogenase"/>
    <property type="match status" value="1"/>
</dbReference>
<dbReference type="NCBIfam" id="TIGR01549">
    <property type="entry name" value="HAD-SF-IA-v1"/>
    <property type="match status" value="1"/>
</dbReference>
<dbReference type="Gene3D" id="3.40.50.1000">
    <property type="entry name" value="HAD superfamily/HAD-like"/>
    <property type="match status" value="1"/>
</dbReference>
<dbReference type="Pfam" id="PF00702">
    <property type="entry name" value="Hydrolase"/>
    <property type="match status" value="1"/>
</dbReference>
<dbReference type="Gene3D" id="1.10.150.750">
    <property type="match status" value="1"/>
</dbReference>
<accession>A0ABS4CXE9</accession>
<gene>
    <name evidence="2" type="ORF">JOC74_002000</name>
</gene>
<evidence type="ECO:0000256" key="1">
    <source>
        <dbReference type="ARBA" id="ARBA00022801"/>
    </source>
</evidence>
<dbReference type="InterPro" id="IPR023214">
    <property type="entry name" value="HAD_sf"/>
</dbReference>
<dbReference type="GO" id="GO:0018784">
    <property type="term" value="F:(S)-2-haloacid dehalogenase activity"/>
    <property type="evidence" value="ECO:0007669"/>
    <property type="project" value="UniProtKB-EC"/>
</dbReference>
<keyword evidence="3" id="KW-1185">Reference proteome</keyword>
<dbReference type="InterPro" id="IPR006328">
    <property type="entry name" value="2-HAD"/>
</dbReference>
<evidence type="ECO:0000313" key="3">
    <source>
        <dbReference type="Proteomes" id="UP000674416"/>
    </source>
</evidence>
<dbReference type="NCBIfam" id="TIGR01428">
    <property type="entry name" value="HAD_type_II"/>
    <property type="match status" value="1"/>
</dbReference>
<dbReference type="EC" id="3.8.1.2" evidence="2"/>
<dbReference type="InterPro" id="IPR051540">
    <property type="entry name" value="S-2-haloacid_dehalogenase"/>
</dbReference>
<comment type="caution">
    <text evidence="2">The sequence shown here is derived from an EMBL/GenBank/DDBJ whole genome shotgun (WGS) entry which is preliminary data.</text>
</comment>
<dbReference type="RefSeq" id="WP_053604386.1">
    <property type="nucleotide sequence ID" value="NZ_JAFDST010000002.1"/>
</dbReference>
<proteinExistence type="predicted"/>
<dbReference type="CDD" id="cd02588">
    <property type="entry name" value="HAD_L2-DEX"/>
    <property type="match status" value="1"/>
</dbReference>
<evidence type="ECO:0000313" key="2">
    <source>
        <dbReference type="EMBL" id="MBP1081507.1"/>
    </source>
</evidence>
<dbReference type="EMBL" id="JAFDST010000002">
    <property type="protein sequence ID" value="MBP1081507.1"/>
    <property type="molecule type" value="Genomic_DNA"/>
</dbReference>
<name>A0ABS4CXE9_9BACI</name>
<dbReference type="SFLD" id="SFLDG01129">
    <property type="entry name" value="C1.5:_HAD__Beta-PGM__Phosphata"/>
    <property type="match status" value="1"/>
</dbReference>
<protein>
    <submittedName>
        <fullName evidence="2">2-haloacid dehalogenase</fullName>
        <ecNumber evidence="2">3.8.1.2</ecNumber>
    </submittedName>
</protein>
<dbReference type="SUPFAM" id="SSF56784">
    <property type="entry name" value="HAD-like"/>
    <property type="match status" value="1"/>
</dbReference>
<dbReference type="PANTHER" id="PTHR43316:SF9">
    <property type="entry name" value="ACID DEHALOGENASE, PUTATIVE (AFU_ORTHOLOGUE AFUA_6G14460)-RELATED"/>
    <property type="match status" value="1"/>
</dbReference>
<organism evidence="2 3">
    <name type="scientific">Bacillus capparidis</name>
    <dbReference type="NCBI Taxonomy" id="1840411"/>
    <lineage>
        <taxon>Bacteria</taxon>
        <taxon>Bacillati</taxon>
        <taxon>Bacillota</taxon>
        <taxon>Bacilli</taxon>
        <taxon>Bacillales</taxon>
        <taxon>Bacillaceae</taxon>
        <taxon>Bacillus</taxon>
    </lineage>
</organism>
<dbReference type="Proteomes" id="UP000674416">
    <property type="component" value="Unassembled WGS sequence"/>
</dbReference>
<dbReference type="PRINTS" id="PR00413">
    <property type="entry name" value="HADHALOGNASE"/>
</dbReference>
<keyword evidence="1 2" id="KW-0378">Hydrolase</keyword>
<reference evidence="2 3" key="1">
    <citation type="submission" date="2021-01" db="EMBL/GenBank/DDBJ databases">
        <title>Genomic Encyclopedia of Type Strains, Phase IV (KMG-IV): sequencing the most valuable type-strain genomes for metagenomic binning, comparative biology and taxonomic classification.</title>
        <authorList>
            <person name="Goeker M."/>
        </authorList>
    </citation>
    <scope>NUCLEOTIDE SEQUENCE [LARGE SCALE GENOMIC DNA]</scope>
    <source>
        <strain evidence="2 3">DSM 103394</strain>
    </source>
</reference>
<sequence>MPAPKAITFDCFGTLIDWESEVQRCFTDILEKHNVFDVDIIALQRRWEAIQFEYIQEQYRPYKEVLKNTLQMTFQENNLPFNEDDAARFSESMGTWQLFEDTKDALLELKKYTKIALITNTDDAIIQETVKQLGVEFDEIITAEQAGAYKPSHKGFHLALERLGLEKSEILHTGFGFKYDVVPATELGIESCWVNRYGEVRPADVEETYLVGDMKTFALLIKGMAAE</sequence>
<dbReference type="InterPro" id="IPR036412">
    <property type="entry name" value="HAD-like_sf"/>
</dbReference>